<accession>A0ACC5WAF8</accession>
<reference evidence="1 2" key="1">
    <citation type="journal article" date="2022" name="bioRxiv">
        <title>An ancient truncated duplication of the anti-Mullerian hormone receptor type 2 gene is a potential conserved master sex determinant in the Pangasiidae catfish family.</title>
        <authorList>
            <person name="Wen M."/>
            <person name="Pan Q."/>
            <person name="Jouanno E."/>
            <person name="Montfort J."/>
            <person name="Zahm M."/>
            <person name="Cabau C."/>
            <person name="Klopp C."/>
            <person name="Iampietro C."/>
            <person name="Roques C."/>
            <person name="Bouchez O."/>
            <person name="Castinel A."/>
            <person name="Donnadieu C."/>
            <person name="Parrinello H."/>
            <person name="Poncet C."/>
            <person name="Belmonte E."/>
            <person name="Gautier V."/>
            <person name="Avarre J.-C."/>
            <person name="Dugue R."/>
            <person name="Gustiano R."/>
            <person name="Ha T.T.T."/>
            <person name="Campet M."/>
            <person name="Sriphairoj K."/>
            <person name="Ribolli J."/>
            <person name="de Almeida F.L."/>
            <person name="Desvignes T."/>
            <person name="Postlethwait J.H."/>
            <person name="Bucao C.F."/>
            <person name="Robinson-Rechavi M."/>
            <person name="Bobe J."/>
            <person name="Herpin A."/>
            <person name="Guiguen Y."/>
        </authorList>
    </citation>
    <scope>NUCLEOTIDE SEQUENCE [LARGE SCALE GENOMIC DNA]</scope>
    <source>
        <strain evidence="1">YG-Dec2019</strain>
    </source>
</reference>
<evidence type="ECO:0000313" key="1">
    <source>
        <dbReference type="EMBL" id="MCI4376019.1"/>
    </source>
</evidence>
<protein>
    <submittedName>
        <fullName evidence="1">Uncharacterized protein</fullName>
    </submittedName>
</protein>
<comment type="caution">
    <text evidence="1">The sequence shown here is derived from an EMBL/GenBank/DDBJ whole genome shotgun (WGS) entry which is preliminary data.</text>
</comment>
<evidence type="ECO:0000313" key="2">
    <source>
        <dbReference type="Proteomes" id="UP000829447"/>
    </source>
</evidence>
<name>A0ACC5WAF8_PANGG</name>
<dbReference type="Proteomes" id="UP000829447">
    <property type="component" value="Linkage Group LG3"/>
</dbReference>
<gene>
    <name evidence="1" type="ORF">PGIGA_G00183230</name>
</gene>
<proteinExistence type="predicted"/>
<organism evidence="1 2">
    <name type="scientific">Pangasianodon gigas</name>
    <name type="common">Mekong giant catfish</name>
    <name type="synonym">Pangasius gigas</name>
    <dbReference type="NCBI Taxonomy" id="30993"/>
    <lineage>
        <taxon>Eukaryota</taxon>
        <taxon>Metazoa</taxon>
        <taxon>Chordata</taxon>
        <taxon>Craniata</taxon>
        <taxon>Vertebrata</taxon>
        <taxon>Euteleostomi</taxon>
        <taxon>Actinopterygii</taxon>
        <taxon>Neopterygii</taxon>
        <taxon>Teleostei</taxon>
        <taxon>Ostariophysi</taxon>
        <taxon>Siluriformes</taxon>
        <taxon>Pangasiidae</taxon>
        <taxon>Pangasianodon</taxon>
    </lineage>
</organism>
<keyword evidence="2" id="KW-1185">Reference proteome</keyword>
<dbReference type="EMBL" id="CM040456">
    <property type="protein sequence ID" value="MCI4376019.1"/>
    <property type="molecule type" value="Genomic_DNA"/>
</dbReference>
<sequence>MEDTVEQTVVQVSQKSVPDKDLDTSIGMQQVRSRSSSQKRNYTEKGLEMHKQEAKKHEKAFNKAYDSWKQIAKKVRSKLKALCTCEELEQILKNIQTRQDVVTQHYAPLLRNHTATPEVKRVDVCSTLTAEICDLVSKRIETVDEIQKKEVVKERVRQILNKDEYESIFGCTNTESIISQSSQISESLSMTSKTSSKASSKRVDAEAELVAKVEQVKAMQEIHTQQARLLKIENDWKRNEARMLAEIKQKETEMRLKLEEERTKLQMLQADKEVKVAAARVKAYNNCESNLEDDEERGNVTQSGWREAENKPQLNPQVKSFHSQQEFQDVRTIQETQEAENLAQVLVNSLSISRLPVPEPTIFTGDPLKFIDWKMSFTALIDRKSIPASEKMFYLKTYLAGEARKAVEGFFYRNSEDAYQGAWRVLEERYGNSFIVQRAFREKLMRWPKVGANDPLSLREFTDFLQGCVEAIPHVKGLAILNDCEENYKLLKKLPEWIVRKWNKIVVEELDMTADPSFKRFAEFLQKESKMACNPFTSPLLTSFKVSDERLPKRSKTFNIKAQVKDSTRPEYKITSPCSVCKSEAHNIAKCPIFAEKPMDDKRSFIHENHICFGCLRKGHISKDCKRRHICGTCGLHHPTCLHEDKDKGPVKVSRMDVTSTEVHTSQEVQRVMSHAVTQRASATSSIVPVFISTMEEPQNEILTYALLDTQSDTTFILKDFLDELQVSSRAVKLRLSTMTTIDTVTASNKVSGLRVRGLQGGKCIQVHQAYTCDFIPVDKAHIPTRKTALQWPHLQHIANEFPPLQSCDIGLLIGYDCPSALVPLEVIIGNENEPFAQKTELGWSIIGLGNPHLDRQGSQSFVHRVSVKELSVPAANDVLKALESDFNEKSYENKYVSQEDICFIRLLSDNIKHKEDGHFQLPLPFKSSSLPSLPNNKKLAMIRLQHLKKKLKSNQQYYDNYKTFMEEMFSKGDAEIAPVTSDGETVWYIPHHGVYHPHKPGKLRVVFDCSAKFCGISLNDTLLTGPDLINSLVGVLCRFRKEAVAVTCDIEKMFHQFHVPPDERNYLRFLWWEKGDLEGEPQEYRMTVHLFGAASSPGCTNFGLKYLAEKYKSEYPIASSFVKKNFYVDDSLISVPSIQKAKELIVEAQTLCKHGGLRLHKFNSNKKEVLHCVGSSECAVTTIPLHLSPEVTGYVLGIQWSTKDDTLSFDIKLKDQPSTRRVLRCHGAVI</sequence>